<keyword evidence="8" id="KW-0963">Cytoplasm</keyword>
<feature type="binding site" evidence="8">
    <location>
        <position position="17"/>
    </location>
    <ligand>
        <name>Mg(2+)</name>
        <dbReference type="ChEBI" id="CHEBI:18420"/>
    </ligand>
</feature>
<comment type="function">
    <text evidence="8">Plays an important role in the de novo pathway of purine nucleotide biosynthesis. Catalyzes the first committed step in the biosynthesis of AMP from IMP.</text>
</comment>
<dbReference type="UniPathway" id="UPA00075">
    <property type="reaction ID" value="UER00335"/>
</dbReference>
<dbReference type="Gene3D" id="1.10.300.10">
    <property type="entry name" value="Adenylosuccinate Synthetase, subunit A, domain 2"/>
    <property type="match status" value="1"/>
</dbReference>
<dbReference type="RefSeq" id="WP_011387601.1">
    <property type="nucleotide sequence ID" value="NZ_JFDO01000033.1"/>
</dbReference>
<evidence type="ECO:0000256" key="10">
    <source>
        <dbReference type="RuleBase" id="RU000520"/>
    </source>
</evidence>
<dbReference type="PANTHER" id="PTHR11846:SF0">
    <property type="entry name" value="ADENYLOSUCCINATE SYNTHETASE"/>
    <property type="match status" value="1"/>
</dbReference>
<gene>
    <name evidence="8 11" type="primary">purA</name>
    <name evidence="11" type="ORF">MCAPa_7720</name>
</gene>
<keyword evidence="5 8" id="KW-0658">Purine biosynthesis</keyword>
<dbReference type="GO" id="GO:0005737">
    <property type="term" value="C:cytoplasm"/>
    <property type="evidence" value="ECO:0007669"/>
    <property type="project" value="UniProtKB-SubCell"/>
</dbReference>
<evidence type="ECO:0000256" key="9">
    <source>
        <dbReference type="PROSITE-ProRule" id="PRU10134"/>
    </source>
</evidence>
<dbReference type="SMR" id="A0A084EHE5"/>
<dbReference type="EC" id="6.3.4.4" evidence="8 10"/>
<accession>A0A084EHE5</accession>
<evidence type="ECO:0000256" key="7">
    <source>
        <dbReference type="ARBA" id="ARBA00023134"/>
    </source>
</evidence>
<dbReference type="Gene3D" id="3.90.170.10">
    <property type="entry name" value="Adenylosuccinate Synthetase, subunit A, domain 3"/>
    <property type="match status" value="1"/>
</dbReference>
<keyword evidence="7 8" id="KW-0342">GTP-binding</keyword>
<dbReference type="GeneID" id="23778281"/>
<dbReference type="PANTHER" id="PTHR11846">
    <property type="entry name" value="ADENYLOSUCCINATE SYNTHETASE"/>
    <property type="match status" value="1"/>
</dbReference>
<dbReference type="AlphaFoldDB" id="A0A084EHE5"/>
<sequence length="432" mass="48943">MKNNYKSLVIVGSQWGDEGKGKITDYFSQKADAVVRFAGGDNAGHMIEFNNKRHKVTIIPSGVFNPKVKNIIGNGTVINLKSLVNEIKRLNESNISTDNVYISDRAHLIFDWHTLIDQLQEENRKENKIGTTKRGIGPSYADKAARYGIRICDLKSPNFKEIFKENLDYHNEIITKVYNHKPLDFDQIYNELLTNYQLIKNNIIDCGYEVSNLINENKFVLFEGAQGVLLDIDHGTYPFVTSSNCSANNASIGTGIHAKQIQKVIGIVKAYNTRVGSGAMPTEIKTELANKLRERGREYGSNTGKPRRIGWLDLVALKYAIRVGGIDQLFLTLFDVLDTEEKIKICTAYKLDNQIIHSIPANENDFKRCEPIYEELDGWNEDITKITSFEQLPINAQNYIKRIQEIVNVPFLGFSVGPDRKQTILIKGEFDD</sequence>
<dbReference type="InterPro" id="IPR033128">
    <property type="entry name" value="Adenylosuccin_syn_Lys_AS"/>
</dbReference>
<feature type="binding site" description="in other chain" evidence="8">
    <location>
        <position position="132"/>
    </location>
    <ligand>
        <name>IMP</name>
        <dbReference type="ChEBI" id="CHEBI:58053"/>
        <note>ligand shared between dimeric partners</note>
    </ligand>
</feature>
<evidence type="ECO:0000313" key="12">
    <source>
        <dbReference type="Proteomes" id="UP000028533"/>
    </source>
</evidence>
<dbReference type="FunFam" id="1.10.300.10:FF:000001">
    <property type="entry name" value="Adenylosuccinate synthetase"/>
    <property type="match status" value="1"/>
</dbReference>
<feature type="binding site" evidence="8">
    <location>
        <begin position="333"/>
        <end position="335"/>
    </location>
    <ligand>
        <name>GTP</name>
        <dbReference type="ChEBI" id="CHEBI:37565"/>
    </ligand>
</feature>
<evidence type="ECO:0000256" key="8">
    <source>
        <dbReference type="HAMAP-Rule" id="MF_00011"/>
    </source>
</evidence>
<feature type="binding site" evidence="8">
    <location>
        <begin position="415"/>
        <end position="417"/>
    </location>
    <ligand>
        <name>GTP</name>
        <dbReference type="ChEBI" id="CHEBI:37565"/>
    </ligand>
</feature>
<feature type="binding site" evidence="8">
    <location>
        <begin position="16"/>
        <end position="22"/>
    </location>
    <ligand>
        <name>GTP</name>
        <dbReference type="ChEBI" id="CHEBI:37565"/>
    </ligand>
</feature>
<comment type="cofactor">
    <cofactor evidence="8">
        <name>Mg(2+)</name>
        <dbReference type="ChEBI" id="CHEBI:18420"/>
    </cofactor>
    <text evidence="8">Binds 1 Mg(2+) ion per subunit.</text>
</comment>
<feature type="active site" description="Proton donor" evidence="8">
    <location>
        <position position="45"/>
    </location>
</feature>
<keyword evidence="4 8" id="KW-0547">Nucleotide-binding</keyword>
<dbReference type="PROSITE" id="PS00513">
    <property type="entry name" value="ADENYLOSUCCIN_SYN_2"/>
    <property type="match status" value="1"/>
</dbReference>
<dbReference type="InterPro" id="IPR042111">
    <property type="entry name" value="Adenylosuccinate_synth_dom3"/>
</dbReference>
<keyword evidence="3 8" id="KW-0479">Metal-binding</keyword>
<feature type="binding site" evidence="8">
    <location>
        <begin position="44"/>
        <end position="46"/>
    </location>
    <ligand>
        <name>GTP</name>
        <dbReference type="ChEBI" id="CHEBI:37565"/>
    </ligand>
</feature>
<evidence type="ECO:0000256" key="4">
    <source>
        <dbReference type="ARBA" id="ARBA00022741"/>
    </source>
</evidence>
<dbReference type="GO" id="GO:0005525">
    <property type="term" value="F:GTP binding"/>
    <property type="evidence" value="ECO:0007669"/>
    <property type="project" value="UniProtKB-UniRule"/>
</dbReference>
<dbReference type="PROSITE" id="PS01266">
    <property type="entry name" value="ADENYLOSUCCIN_SYN_1"/>
    <property type="match status" value="1"/>
</dbReference>
<reference evidence="11 12" key="1">
    <citation type="submission" date="2014-02" db="EMBL/GenBank/DDBJ databases">
        <title>Genome sequence of Mycoplasma capricolum subsp. capricolum strain 14232.</title>
        <authorList>
            <person name="Sirand-Pugnet P."/>
            <person name="Breton M."/>
            <person name="Dordet-Frisoni E."/>
            <person name="Baranowski E."/>
            <person name="Barre A."/>
            <person name="Couture C."/>
            <person name="Dupuy V."/>
            <person name="Gaurivaud P."/>
            <person name="Jacob D."/>
            <person name="Lemaitre C."/>
            <person name="Manso-Silvan L."/>
            <person name="Nikolski M."/>
            <person name="Nouvel L.-X."/>
            <person name="Poumarat F."/>
            <person name="Tardy F."/>
            <person name="Thebault P."/>
            <person name="Theil S."/>
            <person name="Citti C."/>
            <person name="Thiaucourt F."/>
            <person name="Blanchard A."/>
        </authorList>
    </citation>
    <scope>NUCLEOTIDE SEQUENCE [LARGE SCALE GENOMIC DNA]</scope>
    <source>
        <strain evidence="11 12">14232</strain>
    </source>
</reference>
<feature type="binding site" evidence="8">
    <location>
        <begin position="301"/>
        <end position="307"/>
    </location>
    <ligand>
        <name>substrate</name>
    </ligand>
</feature>
<proteinExistence type="inferred from homology"/>
<feature type="binding site" description="in other chain" evidence="8">
    <location>
        <position position="226"/>
    </location>
    <ligand>
        <name>IMP</name>
        <dbReference type="ChEBI" id="CHEBI:58053"/>
        <note>ligand shared between dimeric partners</note>
    </ligand>
</feature>
<feature type="binding site" evidence="8">
    <location>
        <position position="44"/>
    </location>
    <ligand>
        <name>Mg(2+)</name>
        <dbReference type="ChEBI" id="CHEBI:18420"/>
    </ligand>
</feature>
<dbReference type="FunFam" id="3.90.170.10:FF:000001">
    <property type="entry name" value="Adenylosuccinate synthetase"/>
    <property type="match status" value="1"/>
</dbReference>
<dbReference type="InterPro" id="IPR027417">
    <property type="entry name" value="P-loop_NTPase"/>
</dbReference>
<feature type="binding site" evidence="8">
    <location>
        <position position="307"/>
    </location>
    <ligand>
        <name>GTP</name>
        <dbReference type="ChEBI" id="CHEBI:37565"/>
    </ligand>
</feature>
<dbReference type="GO" id="GO:0044208">
    <property type="term" value="P:'de novo' AMP biosynthetic process"/>
    <property type="evidence" value="ECO:0007669"/>
    <property type="project" value="UniProtKB-UniRule"/>
</dbReference>
<dbReference type="NCBIfam" id="NF002223">
    <property type="entry name" value="PRK01117.1"/>
    <property type="match status" value="1"/>
</dbReference>
<comment type="pathway">
    <text evidence="8 10">Purine metabolism; AMP biosynthesis via de novo pathway; AMP from IMP: step 1/2.</text>
</comment>
<dbReference type="GO" id="GO:0000287">
    <property type="term" value="F:magnesium ion binding"/>
    <property type="evidence" value="ECO:0007669"/>
    <property type="project" value="UniProtKB-UniRule"/>
</dbReference>
<feature type="active site" evidence="9">
    <location>
        <position position="143"/>
    </location>
</feature>
<comment type="caution">
    <text evidence="11">The sequence shown here is derived from an EMBL/GenBank/DDBJ whole genome shotgun (WGS) entry which is preliminary data.</text>
</comment>
<dbReference type="SUPFAM" id="SSF52540">
    <property type="entry name" value="P-loop containing nucleoside triphosphate hydrolases"/>
    <property type="match status" value="1"/>
</dbReference>
<evidence type="ECO:0000313" key="11">
    <source>
        <dbReference type="EMBL" id="KEZ17387.1"/>
    </source>
</evidence>
<feature type="binding site" description="in other chain" evidence="8">
    <location>
        <begin position="42"/>
        <end position="45"/>
    </location>
    <ligand>
        <name>IMP</name>
        <dbReference type="ChEBI" id="CHEBI:58053"/>
        <note>ligand shared between dimeric partners</note>
    </ligand>
</feature>
<evidence type="ECO:0000256" key="2">
    <source>
        <dbReference type="ARBA" id="ARBA00022598"/>
    </source>
</evidence>
<evidence type="ECO:0000256" key="3">
    <source>
        <dbReference type="ARBA" id="ARBA00022723"/>
    </source>
</evidence>
<keyword evidence="2 8" id="KW-0436">Ligase</keyword>
<protein>
    <recommendedName>
        <fullName evidence="8 10">Adenylosuccinate synthetase</fullName>
        <shortName evidence="8">AMPSase</shortName>
        <shortName evidence="8">AdSS</shortName>
        <ecNumber evidence="8 10">6.3.4.4</ecNumber>
    </recommendedName>
    <alternativeName>
        <fullName evidence="8">IMP--aspartate ligase</fullName>
    </alternativeName>
</protein>
<dbReference type="SMART" id="SM00788">
    <property type="entry name" value="Adenylsucc_synt"/>
    <property type="match status" value="1"/>
</dbReference>
<dbReference type="CDD" id="cd03108">
    <property type="entry name" value="AdSS"/>
    <property type="match status" value="1"/>
</dbReference>
<feature type="binding site" evidence="8">
    <location>
        <position position="146"/>
    </location>
    <ligand>
        <name>IMP</name>
        <dbReference type="ChEBI" id="CHEBI:58053"/>
        <note>ligand shared between dimeric partners</note>
    </ligand>
</feature>
<dbReference type="Gene3D" id="3.40.440.10">
    <property type="entry name" value="Adenylosuccinate Synthetase, subunit A, domain 1"/>
    <property type="match status" value="1"/>
</dbReference>
<dbReference type="InterPro" id="IPR042109">
    <property type="entry name" value="Adenylosuccinate_synth_dom1"/>
</dbReference>
<dbReference type="NCBIfam" id="TIGR00184">
    <property type="entry name" value="purA"/>
    <property type="match status" value="1"/>
</dbReference>
<dbReference type="HAMAP" id="MF_00011">
    <property type="entry name" value="Adenylosucc_synth"/>
    <property type="match status" value="1"/>
</dbReference>
<dbReference type="GO" id="GO:0004019">
    <property type="term" value="F:adenylosuccinate synthase activity"/>
    <property type="evidence" value="ECO:0007669"/>
    <property type="project" value="UniProtKB-UniRule"/>
</dbReference>
<feature type="active site" description="Proton acceptor" evidence="8">
    <location>
        <position position="17"/>
    </location>
</feature>
<feature type="binding site" description="in other chain" evidence="8">
    <location>
        <position position="241"/>
    </location>
    <ligand>
        <name>IMP</name>
        <dbReference type="ChEBI" id="CHEBI:58053"/>
        <note>ligand shared between dimeric partners</note>
    </ligand>
</feature>
<organism evidence="11 12">
    <name type="scientific">Mycoplasma capricolum subsp. capricolum 14232</name>
    <dbReference type="NCBI Taxonomy" id="1188238"/>
    <lineage>
        <taxon>Bacteria</taxon>
        <taxon>Bacillati</taxon>
        <taxon>Mycoplasmatota</taxon>
        <taxon>Mollicutes</taxon>
        <taxon>Mycoplasmataceae</taxon>
        <taxon>Mycoplasma</taxon>
    </lineage>
</organism>
<comment type="catalytic activity">
    <reaction evidence="8 10">
        <text>IMP + L-aspartate + GTP = N(6)-(1,2-dicarboxyethyl)-AMP + GDP + phosphate + 2 H(+)</text>
        <dbReference type="Rhea" id="RHEA:15753"/>
        <dbReference type="ChEBI" id="CHEBI:15378"/>
        <dbReference type="ChEBI" id="CHEBI:29991"/>
        <dbReference type="ChEBI" id="CHEBI:37565"/>
        <dbReference type="ChEBI" id="CHEBI:43474"/>
        <dbReference type="ChEBI" id="CHEBI:57567"/>
        <dbReference type="ChEBI" id="CHEBI:58053"/>
        <dbReference type="ChEBI" id="CHEBI:58189"/>
        <dbReference type="EC" id="6.3.4.4"/>
    </reaction>
</comment>
<dbReference type="InterPro" id="IPR018220">
    <property type="entry name" value="Adenylosuccin_syn_GTP-bd"/>
</dbReference>
<feature type="binding site" description="in other chain" evidence="8">
    <location>
        <position position="305"/>
    </location>
    <ligand>
        <name>IMP</name>
        <dbReference type="ChEBI" id="CHEBI:58053"/>
        <note>ligand shared between dimeric partners</note>
    </ligand>
</feature>
<dbReference type="GO" id="GO:0046040">
    <property type="term" value="P:IMP metabolic process"/>
    <property type="evidence" value="ECO:0007669"/>
    <property type="project" value="TreeGrafter"/>
</dbReference>
<dbReference type="Pfam" id="PF00709">
    <property type="entry name" value="Adenylsucc_synt"/>
    <property type="match status" value="1"/>
</dbReference>
<comment type="subunit">
    <text evidence="1 8">Homodimer.</text>
</comment>
<dbReference type="InterPro" id="IPR042110">
    <property type="entry name" value="Adenylosuccinate_synth_dom2"/>
</dbReference>
<feature type="binding site" description="in other chain" evidence="8">
    <location>
        <begin position="17"/>
        <end position="20"/>
    </location>
    <ligand>
        <name>IMP</name>
        <dbReference type="ChEBI" id="CHEBI:58053"/>
        <note>ligand shared between dimeric partners</note>
    </ligand>
</feature>
<dbReference type="Proteomes" id="UP000028533">
    <property type="component" value="Unassembled WGS sequence"/>
</dbReference>
<comment type="subcellular location">
    <subcellularLocation>
        <location evidence="8">Cytoplasm</location>
    </subcellularLocation>
</comment>
<evidence type="ECO:0000256" key="6">
    <source>
        <dbReference type="ARBA" id="ARBA00022842"/>
    </source>
</evidence>
<evidence type="ECO:0000256" key="1">
    <source>
        <dbReference type="ARBA" id="ARBA00011738"/>
    </source>
</evidence>
<comment type="similarity">
    <text evidence="8 10">Belongs to the adenylosuccinate synthetase family.</text>
</comment>
<keyword evidence="6 8" id="KW-0460">Magnesium</keyword>
<dbReference type="EMBL" id="JFDO01000033">
    <property type="protein sequence ID" value="KEZ17387.1"/>
    <property type="molecule type" value="Genomic_DNA"/>
</dbReference>
<name>A0A084EHE5_MYCCA</name>
<evidence type="ECO:0000256" key="5">
    <source>
        <dbReference type="ARBA" id="ARBA00022755"/>
    </source>
</evidence>
<dbReference type="InterPro" id="IPR001114">
    <property type="entry name" value="Adenylosuccinate_synthetase"/>
</dbReference>